<dbReference type="AlphaFoldDB" id="A0A090ALI4"/>
<evidence type="ECO:0000256" key="1">
    <source>
        <dbReference type="SAM" id="Phobius"/>
    </source>
</evidence>
<dbReference type="HOGENOM" id="CLU_1834260_0_0_6"/>
<evidence type="ECO:0000313" key="2">
    <source>
        <dbReference type="EMBL" id="BAP55980.1"/>
    </source>
</evidence>
<keyword evidence="1" id="KW-0812">Transmembrane</keyword>
<feature type="transmembrane region" description="Helical" evidence="1">
    <location>
        <begin position="53"/>
        <end position="74"/>
    </location>
</feature>
<dbReference type="KEGG" id="tig:THII_1683"/>
<accession>A0A090ALI4</accession>
<gene>
    <name evidence="2" type="ORF">THII_1683</name>
</gene>
<organism evidence="2 3">
    <name type="scientific">Thioploca ingrica</name>
    <dbReference type="NCBI Taxonomy" id="40754"/>
    <lineage>
        <taxon>Bacteria</taxon>
        <taxon>Pseudomonadati</taxon>
        <taxon>Pseudomonadota</taxon>
        <taxon>Gammaproteobacteria</taxon>
        <taxon>Thiotrichales</taxon>
        <taxon>Thiotrichaceae</taxon>
        <taxon>Thioploca</taxon>
    </lineage>
</organism>
<dbReference type="Proteomes" id="UP000031623">
    <property type="component" value="Chromosome"/>
</dbReference>
<reference evidence="2 3" key="1">
    <citation type="journal article" date="2014" name="ISME J.">
        <title>Ecophysiology of Thioploca ingrica as revealed by the complete genome sequence supplemented with proteomic evidence.</title>
        <authorList>
            <person name="Kojima H."/>
            <person name="Ogura Y."/>
            <person name="Yamamoto N."/>
            <person name="Togashi T."/>
            <person name="Mori H."/>
            <person name="Watanabe T."/>
            <person name="Nemoto F."/>
            <person name="Kurokawa K."/>
            <person name="Hayashi T."/>
            <person name="Fukui M."/>
        </authorList>
    </citation>
    <scope>NUCLEOTIDE SEQUENCE [LARGE SCALE GENOMIC DNA]</scope>
</reference>
<keyword evidence="1" id="KW-0472">Membrane</keyword>
<evidence type="ECO:0000313" key="3">
    <source>
        <dbReference type="Proteomes" id="UP000031623"/>
    </source>
</evidence>
<keyword evidence="1" id="KW-1133">Transmembrane helix</keyword>
<proteinExistence type="predicted"/>
<sequence length="140" mass="15214">MFCGSHFDDWGTGTNGIGLNRERRGIEGGFKYKLERNIRFSTGALRAKSDGELTSIVVMSIFIAIVAILLGIALESKLVFGIANKLNAFEFEIATILSTGAEVEDGGLANEFSTKVEFLRIRFDAKTTALWASEEGESLG</sequence>
<dbReference type="EMBL" id="AP014633">
    <property type="protein sequence ID" value="BAP55980.1"/>
    <property type="molecule type" value="Genomic_DNA"/>
</dbReference>
<protein>
    <submittedName>
        <fullName evidence="2">Uncharacterized protein</fullName>
    </submittedName>
</protein>
<keyword evidence="3" id="KW-1185">Reference proteome</keyword>
<name>A0A090ALI4_9GAMM</name>